<evidence type="ECO:0000313" key="2">
    <source>
        <dbReference type="EMBL" id="CAF0733370.1"/>
    </source>
</evidence>
<dbReference type="Proteomes" id="UP000682733">
    <property type="component" value="Unassembled WGS sequence"/>
</dbReference>
<dbReference type="EMBL" id="CAJOBA010000159">
    <property type="protein sequence ID" value="CAF3509484.1"/>
    <property type="molecule type" value="Genomic_DNA"/>
</dbReference>
<protein>
    <submittedName>
        <fullName evidence="2">Uncharacterized protein</fullName>
    </submittedName>
</protein>
<gene>
    <name evidence="2" type="ORF">OVA965_LOCUS967</name>
    <name evidence="3" type="ORF">TMI583_LOCUS968</name>
</gene>
<dbReference type="AlphaFoldDB" id="A0A8S2CT57"/>
<organism evidence="2 4">
    <name type="scientific">Didymodactylos carnosus</name>
    <dbReference type="NCBI Taxonomy" id="1234261"/>
    <lineage>
        <taxon>Eukaryota</taxon>
        <taxon>Metazoa</taxon>
        <taxon>Spiralia</taxon>
        <taxon>Gnathifera</taxon>
        <taxon>Rotifera</taxon>
        <taxon>Eurotatoria</taxon>
        <taxon>Bdelloidea</taxon>
        <taxon>Philodinida</taxon>
        <taxon>Philodinidae</taxon>
        <taxon>Didymodactylos</taxon>
    </lineage>
</organism>
<sequence length="99" mass="11095">MLSSPYLSGHVMDEKDERELNTCLNSIIQKVAEVIETSKDKQKQPLTSTFAPPPASQQETVDDPLFNNSVQSNNLNTFTVDNDEKELLDTLTNDVQNIL</sequence>
<dbReference type="EMBL" id="CAJNOK010000159">
    <property type="protein sequence ID" value="CAF0733370.1"/>
    <property type="molecule type" value="Genomic_DNA"/>
</dbReference>
<evidence type="ECO:0000313" key="3">
    <source>
        <dbReference type="EMBL" id="CAF3509484.1"/>
    </source>
</evidence>
<evidence type="ECO:0000313" key="4">
    <source>
        <dbReference type="Proteomes" id="UP000677228"/>
    </source>
</evidence>
<reference evidence="2" key="1">
    <citation type="submission" date="2021-02" db="EMBL/GenBank/DDBJ databases">
        <authorList>
            <person name="Nowell W R."/>
        </authorList>
    </citation>
    <scope>NUCLEOTIDE SEQUENCE</scope>
</reference>
<feature type="region of interest" description="Disordered" evidence="1">
    <location>
        <begin position="38"/>
        <end position="68"/>
    </location>
</feature>
<proteinExistence type="predicted"/>
<name>A0A8S2CT57_9BILA</name>
<comment type="caution">
    <text evidence="2">The sequence shown here is derived from an EMBL/GenBank/DDBJ whole genome shotgun (WGS) entry which is preliminary data.</text>
</comment>
<accession>A0A8S2CT57</accession>
<evidence type="ECO:0000256" key="1">
    <source>
        <dbReference type="SAM" id="MobiDB-lite"/>
    </source>
</evidence>
<dbReference type="Proteomes" id="UP000677228">
    <property type="component" value="Unassembled WGS sequence"/>
</dbReference>